<dbReference type="InterPro" id="IPR005625">
    <property type="entry name" value="PepSY-ass_TM"/>
</dbReference>
<dbReference type="STRING" id="697282.Mettu_2331"/>
<dbReference type="OrthoDB" id="9776609at2"/>
<keyword evidence="1" id="KW-0472">Membrane</keyword>
<evidence type="ECO:0000256" key="1">
    <source>
        <dbReference type="SAM" id="Phobius"/>
    </source>
</evidence>
<feature type="transmembrane region" description="Helical" evidence="1">
    <location>
        <begin position="27"/>
        <end position="51"/>
    </location>
</feature>
<dbReference type="Pfam" id="PF03929">
    <property type="entry name" value="PepSY_TM"/>
    <property type="match status" value="1"/>
</dbReference>
<protein>
    <submittedName>
        <fullName evidence="2">PepSY-associated TM helix domain protein</fullName>
    </submittedName>
</protein>
<dbReference type="eggNOG" id="COG3182">
    <property type="taxonomic scope" value="Bacteria"/>
</dbReference>
<reference evidence="2 3" key="1">
    <citation type="submission" date="2011-06" db="EMBL/GenBank/DDBJ databases">
        <title>Genomic sequence of Methylobacter tundripaludum SV96.</title>
        <authorList>
            <consortium name="US DOE Joint Genome Institute"/>
            <person name="Lucas S."/>
            <person name="Han J."/>
            <person name="Lapidus A."/>
            <person name="Cheng J.-F."/>
            <person name="Goodwin L."/>
            <person name="Pitluck S."/>
            <person name="Held B."/>
            <person name="Detter J.C."/>
            <person name="Han C."/>
            <person name="Tapia R."/>
            <person name="Land M."/>
            <person name="Hauser L."/>
            <person name="Kyrpides N."/>
            <person name="Ivanova N."/>
            <person name="Ovchinnikova G."/>
            <person name="Pagani I."/>
            <person name="Klotz M.G."/>
            <person name="Dispirito A.A."/>
            <person name="Murrell J.C."/>
            <person name="Dunfield P."/>
            <person name="Kalyuzhnaya M.G."/>
            <person name="Svenning M."/>
            <person name="Trotsenko Y.A."/>
            <person name="Stein L.Y."/>
            <person name="Woyke T."/>
        </authorList>
    </citation>
    <scope>NUCLEOTIDE SEQUENCE [LARGE SCALE GENOMIC DNA]</scope>
    <source>
        <strain evidence="3">ATCC BAA-1195 / DSM 17260 / SV96</strain>
    </source>
</reference>
<dbReference type="AlphaFoldDB" id="G3IXR6"/>
<dbReference type="EMBL" id="JH109152">
    <property type="protein sequence ID" value="EGW23475.1"/>
    <property type="molecule type" value="Genomic_DNA"/>
</dbReference>
<evidence type="ECO:0000313" key="2">
    <source>
        <dbReference type="EMBL" id="EGW23475.1"/>
    </source>
</evidence>
<sequence length="477" mass="53700">MTVFSSHNNAMQFPVQRLFNRATWVKVHLYLALIAGFFFALMGLTGSISVYREDLDELLNPKLVIEQPEGKRQSLDKIMAAVQAAHPNRYGSWTLELPRSAHGMITVWYDKPRETFFELHAPLMVSVNPYTAEVIASRFWGQTATTWLLDLHTQLQLDRFGWNTVGILGLLLVVSIGTGVYLWWPGWRGILDALKIRHRAGMIRLAFDLHRLIGLLSASILLLLAFTGFNLSYPGVLETLVGSSGMEHGETGRNIISTAIPNNHPVGLESAEFVARAPFPRAELRRVTTPAGDSGIYRINLRQGSEVNHRHPYTTVWVDRWSGQVKEVRDPSAFSSGETFATWVWPMHTGEAFGATGRFIWFLTGIGLFVLYVSGLLHWLHRHGKVKDRDVNFIARDGVYAASLSGTGAVSALRPLFYRLQGMSYRAGLTLFRLAGLLLQRAKRHAPHVMKGCTTLWQRLRSMLINRQKRIGKNEGE</sequence>
<keyword evidence="3" id="KW-1185">Reference proteome</keyword>
<feature type="transmembrane region" description="Helical" evidence="1">
    <location>
        <begin position="160"/>
        <end position="184"/>
    </location>
</feature>
<accession>G3IXR6</accession>
<name>G3IXR6_METTV</name>
<gene>
    <name evidence="2" type="ORF">Mettu_2331</name>
</gene>
<organism evidence="2 3">
    <name type="scientific">Methylobacter tundripaludum (strain ATCC BAA-1195 / DSM 17260 / SV96)</name>
    <dbReference type="NCBI Taxonomy" id="697282"/>
    <lineage>
        <taxon>Bacteria</taxon>
        <taxon>Pseudomonadati</taxon>
        <taxon>Pseudomonadota</taxon>
        <taxon>Gammaproteobacteria</taxon>
        <taxon>Methylococcales</taxon>
        <taxon>Methylococcaceae</taxon>
        <taxon>Methylobacter</taxon>
    </lineage>
</organism>
<keyword evidence="1" id="KW-1133">Transmembrane helix</keyword>
<feature type="transmembrane region" description="Helical" evidence="1">
    <location>
        <begin position="205"/>
        <end position="229"/>
    </location>
</feature>
<dbReference type="Proteomes" id="UP000004664">
    <property type="component" value="Unassembled WGS sequence"/>
</dbReference>
<dbReference type="PANTHER" id="PTHR34219">
    <property type="entry name" value="IRON-REGULATED INNER MEMBRANE PROTEIN-RELATED"/>
    <property type="match status" value="1"/>
</dbReference>
<feature type="transmembrane region" description="Helical" evidence="1">
    <location>
        <begin position="359"/>
        <end position="379"/>
    </location>
</feature>
<keyword evidence="1" id="KW-0812">Transmembrane</keyword>
<dbReference type="HOGENOM" id="CLU_031962_4_2_6"/>
<evidence type="ECO:0000313" key="3">
    <source>
        <dbReference type="Proteomes" id="UP000004664"/>
    </source>
</evidence>
<proteinExistence type="predicted"/>